<dbReference type="CDD" id="cd00090">
    <property type="entry name" value="HTH_ARSR"/>
    <property type="match status" value="1"/>
</dbReference>
<evidence type="ECO:0000313" key="6">
    <source>
        <dbReference type="EMBL" id="ABR62515.1"/>
    </source>
</evidence>
<dbReference type="Gene3D" id="3.30.70.920">
    <property type="match status" value="1"/>
</dbReference>
<dbReference type="GO" id="GO:0043565">
    <property type="term" value="F:sequence-specific DNA binding"/>
    <property type="evidence" value="ECO:0007669"/>
    <property type="project" value="InterPro"/>
</dbReference>
<evidence type="ECO:0000256" key="2">
    <source>
        <dbReference type="ARBA" id="ARBA00023125"/>
    </source>
</evidence>
<dbReference type="Pfam" id="PF13412">
    <property type="entry name" value="HTH_24"/>
    <property type="match status" value="1"/>
</dbReference>
<organism evidence="6 7">
    <name type="scientific">Sinorhizobium medicae (strain WSM419)</name>
    <name type="common">Ensifer medicae</name>
    <dbReference type="NCBI Taxonomy" id="366394"/>
    <lineage>
        <taxon>Bacteria</taxon>
        <taxon>Pseudomonadati</taxon>
        <taxon>Pseudomonadota</taxon>
        <taxon>Alphaproteobacteria</taxon>
        <taxon>Hyphomicrobiales</taxon>
        <taxon>Rhizobiaceae</taxon>
        <taxon>Sinorhizobium/Ensifer group</taxon>
        <taxon>Sinorhizobium</taxon>
    </lineage>
</organism>
<evidence type="ECO:0000256" key="3">
    <source>
        <dbReference type="ARBA" id="ARBA00023163"/>
    </source>
</evidence>
<keyword evidence="6" id="KW-0614">Plasmid</keyword>
<dbReference type="GO" id="GO:0005829">
    <property type="term" value="C:cytosol"/>
    <property type="evidence" value="ECO:0007669"/>
    <property type="project" value="TreeGrafter"/>
</dbReference>
<accession>A6UFT5</accession>
<dbReference type="OrthoDB" id="9803143at2"/>
<dbReference type="Gene3D" id="1.10.10.10">
    <property type="entry name" value="Winged helix-like DNA-binding domain superfamily/Winged helix DNA-binding domain"/>
    <property type="match status" value="1"/>
</dbReference>
<dbReference type="InterPro" id="IPR011008">
    <property type="entry name" value="Dimeric_a/b-barrel"/>
</dbReference>
<keyword evidence="1" id="KW-0805">Transcription regulation</keyword>
<dbReference type="GO" id="GO:0043200">
    <property type="term" value="P:response to amino acid"/>
    <property type="evidence" value="ECO:0007669"/>
    <property type="project" value="TreeGrafter"/>
</dbReference>
<evidence type="ECO:0000256" key="4">
    <source>
        <dbReference type="SAM" id="MobiDB-lite"/>
    </source>
</evidence>
<evidence type="ECO:0000259" key="5">
    <source>
        <dbReference type="PROSITE" id="PS50956"/>
    </source>
</evidence>
<dbReference type="PROSITE" id="PS50956">
    <property type="entry name" value="HTH_ASNC_2"/>
    <property type="match status" value="1"/>
</dbReference>
<dbReference type="EMBL" id="CP000739">
    <property type="protein sequence ID" value="ABR62515.1"/>
    <property type="molecule type" value="Genomic_DNA"/>
</dbReference>
<dbReference type="GO" id="GO:0006355">
    <property type="term" value="P:regulation of DNA-templated transcription"/>
    <property type="evidence" value="ECO:0007669"/>
    <property type="project" value="UniProtKB-ARBA"/>
</dbReference>
<dbReference type="KEGG" id="smd:Smed_3702"/>
<evidence type="ECO:0000313" key="7">
    <source>
        <dbReference type="Proteomes" id="UP000001108"/>
    </source>
</evidence>
<keyword evidence="2" id="KW-0238">DNA-binding</keyword>
<keyword evidence="3" id="KW-0804">Transcription</keyword>
<dbReference type="SMART" id="SM00344">
    <property type="entry name" value="HTH_ASNC"/>
    <property type="match status" value="1"/>
</dbReference>
<dbReference type="Pfam" id="PF01037">
    <property type="entry name" value="AsnC_trans_reg"/>
    <property type="match status" value="1"/>
</dbReference>
<feature type="region of interest" description="Disordered" evidence="4">
    <location>
        <begin position="166"/>
        <end position="187"/>
    </location>
</feature>
<dbReference type="InterPro" id="IPR036390">
    <property type="entry name" value="WH_DNA-bd_sf"/>
</dbReference>
<dbReference type="SUPFAM" id="SSF46785">
    <property type="entry name" value="Winged helix' DNA-binding domain"/>
    <property type="match status" value="1"/>
</dbReference>
<dbReference type="InterPro" id="IPR036388">
    <property type="entry name" value="WH-like_DNA-bd_sf"/>
</dbReference>
<dbReference type="Proteomes" id="UP000001108">
    <property type="component" value="Plasmid pSMED01"/>
</dbReference>
<dbReference type="AlphaFoldDB" id="A6UFT5"/>
<dbReference type="PATRIC" id="fig|366394.8.peg.133"/>
<name>A6UFT5_SINMW</name>
<reference evidence="6 7" key="2">
    <citation type="journal article" date="2010" name="Stand. Genomic Sci.">
        <title>Complete genome sequence of the Medicago microsymbiont Ensifer (Sinorhizobium) medicae strain WSM419.</title>
        <authorList>
            <person name="Reeve W."/>
            <person name="Chain P."/>
            <person name="O'Hara G."/>
            <person name="Ardley J."/>
            <person name="Nandesena K."/>
            <person name="Brau L."/>
            <person name="Tiwari R."/>
            <person name="Malfatti S."/>
            <person name="Kiss H."/>
            <person name="Lapidus A."/>
            <person name="Copeland A."/>
            <person name="Nolan M."/>
            <person name="Land M."/>
            <person name="Hauser L."/>
            <person name="Chang Y.J."/>
            <person name="Ivanova N."/>
            <person name="Mavromatis K."/>
            <person name="Markowitz V."/>
            <person name="Kyrpides N."/>
            <person name="Gollagher M."/>
            <person name="Yates R."/>
            <person name="Dilworth M."/>
            <person name="Howieson J."/>
        </authorList>
    </citation>
    <scope>NUCLEOTIDE SEQUENCE [LARGE SCALE GENOMIC DNA]</scope>
    <source>
        <strain evidence="6 7">WSM419</strain>
        <plasmid evidence="7">Plasmid pSMED01</plasmid>
    </source>
</reference>
<protein>
    <submittedName>
        <fullName evidence="6">Putative transcriptional regulator, AsnC family</fullName>
    </submittedName>
</protein>
<dbReference type="HOGENOM" id="CLU_1271578_0_0_5"/>
<dbReference type="InterPro" id="IPR019887">
    <property type="entry name" value="Tscrpt_reg_AsnC/Lrp_C"/>
</dbReference>
<reference evidence="7" key="1">
    <citation type="submission" date="2007-06" db="EMBL/GenBank/DDBJ databases">
        <title>Complete sequence of Sinorhizobium medicae WSM419 plasmid pSMED01.</title>
        <authorList>
            <consortium name="US DOE Joint Genome Institute"/>
            <person name="Copeland A."/>
            <person name="Lucas S."/>
            <person name="Lapidus A."/>
            <person name="Barry K."/>
            <person name="Glavina del Rio T."/>
            <person name="Dalin E."/>
            <person name="Tice H."/>
            <person name="Pitluck S."/>
            <person name="Chain P."/>
            <person name="Malfatti S."/>
            <person name="Shin M."/>
            <person name="Vergez L."/>
            <person name="Schmutz J."/>
            <person name="Larimer F."/>
            <person name="Land M."/>
            <person name="Hauser L."/>
            <person name="Kyrpides N."/>
            <person name="Mikhailova N."/>
            <person name="Reeve W.G."/>
            <person name="Richardson P."/>
        </authorList>
    </citation>
    <scope>NUCLEOTIDE SEQUENCE [LARGE SCALE GENOMIC DNA]</scope>
    <source>
        <strain evidence="7">WSM419</strain>
        <plasmid evidence="7">Plasmid pSMED01</plasmid>
    </source>
</reference>
<dbReference type="InterPro" id="IPR019888">
    <property type="entry name" value="Tscrpt_reg_AsnC-like"/>
</dbReference>
<geneLocation type="plasmid" evidence="6 7">
    <name>pSMED01</name>
</geneLocation>
<dbReference type="PRINTS" id="PR00033">
    <property type="entry name" value="HTHASNC"/>
</dbReference>
<dbReference type="PANTHER" id="PTHR30154:SF34">
    <property type="entry name" value="TRANSCRIPTIONAL REGULATOR AZLB"/>
    <property type="match status" value="1"/>
</dbReference>
<feature type="domain" description="HTH asnC-type" evidence="5">
    <location>
        <begin position="3"/>
        <end position="64"/>
    </location>
</feature>
<dbReference type="SUPFAM" id="SSF54909">
    <property type="entry name" value="Dimeric alpha+beta barrel"/>
    <property type="match status" value="1"/>
</dbReference>
<dbReference type="InterPro" id="IPR000485">
    <property type="entry name" value="AsnC-type_HTH_dom"/>
</dbReference>
<evidence type="ECO:0000256" key="1">
    <source>
        <dbReference type="ARBA" id="ARBA00023015"/>
    </source>
</evidence>
<proteinExistence type="predicted"/>
<sequence length="217" mass="23874">MKLDAIDLRILEAIQADGRITKLALAEKAGLSPTPCWMRLRKLEKAGIVTGYHARVALRRVAPVASVMMEITLGNHRQADFDRFERAIAAIPEIVACWSVGGGVDYILKIMTADIDAYQRLVDGLLERTRHRSIFHLHRHEDGQGRDRPAARLAVAASVGWAGLGDTGRSPGNGARDSQSLPPLPPLWSKSLPCPVRLDNLSPQRWHSSLNSRGEPL</sequence>
<dbReference type="PANTHER" id="PTHR30154">
    <property type="entry name" value="LEUCINE-RESPONSIVE REGULATORY PROTEIN"/>
    <property type="match status" value="1"/>
</dbReference>
<dbReference type="InterPro" id="IPR011991">
    <property type="entry name" value="ArsR-like_HTH"/>
</dbReference>
<gene>
    <name evidence="6" type="ordered locus">Smed_3702</name>
</gene>